<evidence type="ECO:0000256" key="5">
    <source>
        <dbReference type="SAM" id="MobiDB-lite"/>
    </source>
</evidence>
<sequence>MAFNAEGPPNVPRNRNQSGRWQLYMEDHIGESAQNTPNEINPNNPPVGRPPRYNNHMHQPRPFTTDDMRTYDQNFPNRMAPDDPRPPFIPLNSSHLNGTADDTARKISGVHHFYLGQKVPSPSPSLPLSSLTRDIRMFRWRSSVQMHMDSSFAPLEYMHDPRTNSELSFGAPRGPGNSDHLSPLPTLSNNNGQSSHSISPLNREQAPKTPNTTSSHKPKPPSASSPDCTICLSPLPAPPKVALVDPCNHEFCLDCIQYWIQTQRKRASVCVQRLTCPLCRGTIQRVIGRDGEVVGSRKRRMMEAANLAAEEQRRWELDLAGHTGSRIEGVPRTLDRVGRAGDVGNQVGEARRRRDRWSGAGTGRSTREEDLPGNGAANWWT</sequence>
<gene>
    <name evidence="7" type="ORF">SCLTRI_LOCUS514</name>
</gene>
<dbReference type="Gene3D" id="3.30.40.10">
    <property type="entry name" value="Zinc/RING finger domain, C3HC4 (zinc finger)"/>
    <property type="match status" value="1"/>
</dbReference>
<dbReference type="Pfam" id="PF13639">
    <property type="entry name" value="zf-RING_2"/>
    <property type="match status" value="1"/>
</dbReference>
<comment type="caution">
    <text evidence="7">The sequence shown here is derived from an EMBL/GenBank/DDBJ whole genome shotgun (WGS) entry which is preliminary data.</text>
</comment>
<keyword evidence="8" id="KW-1185">Reference proteome</keyword>
<organism evidence="7 8">
    <name type="scientific">Sclerotinia trifoliorum</name>
    <dbReference type="NCBI Taxonomy" id="28548"/>
    <lineage>
        <taxon>Eukaryota</taxon>
        <taxon>Fungi</taxon>
        <taxon>Dikarya</taxon>
        <taxon>Ascomycota</taxon>
        <taxon>Pezizomycotina</taxon>
        <taxon>Leotiomycetes</taxon>
        <taxon>Helotiales</taxon>
        <taxon>Sclerotiniaceae</taxon>
        <taxon>Sclerotinia</taxon>
    </lineage>
</organism>
<dbReference type="EMBL" id="CAJHIA010000002">
    <property type="protein sequence ID" value="CAD6439874.1"/>
    <property type="molecule type" value="Genomic_DNA"/>
</dbReference>
<dbReference type="PANTHER" id="PTHR47692:SF2">
    <property type="entry name" value="ZINC FINGER RING-TYPE DOMAIN CONTAINING PROTEIN"/>
    <property type="match status" value="1"/>
</dbReference>
<feature type="region of interest" description="Disordered" evidence="5">
    <location>
        <begin position="338"/>
        <end position="381"/>
    </location>
</feature>
<dbReference type="InterPro" id="IPR013083">
    <property type="entry name" value="Znf_RING/FYVE/PHD"/>
</dbReference>
<reference evidence="7" key="1">
    <citation type="submission" date="2020-10" db="EMBL/GenBank/DDBJ databases">
        <authorList>
            <person name="Kusch S."/>
        </authorList>
    </citation>
    <scope>NUCLEOTIDE SEQUENCE</scope>
    <source>
        <strain evidence="7">SwB9</strain>
    </source>
</reference>
<protein>
    <submittedName>
        <fullName evidence="7">1cba5695-da5f-49fa-93a3-1ac2e1f113f5</fullName>
    </submittedName>
</protein>
<keyword evidence="2 4" id="KW-0863">Zinc-finger</keyword>
<evidence type="ECO:0000256" key="2">
    <source>
        <dbReference type="ARBA" id="ARBA00022771"/>
    </source>
</evidence>
<dbReference type="PROSITE" id="PS50089">
    <property type="entry name" value="ZF_RING_2"/>
    <property type="match status" value="1"/>
</dbReference>
<evidence type="ECO:0000313" key="7">
    <source>
        <dbReference type="EMBL" id="CAD6439874.1"/>
    </source>
</evidence>
<evidence type="ECO:0000256" key="3">
    <source>
        <dbReference type="ARBA" id="ARBA00022833"/>
    </source>
</evidence>
<keyword evidence="3" id="KW-0862">Zinc</keyword>
<dbReference type="GO" id="GO:0008270">
    <property type="term" value="F:zinc ion binding"/>
    <property type="evidence" value="ECO:0007669"/>
    <property type="project" value="UniProtKB-KW"/>
</dbReference>
<evidence type="ECO:0000256" key="1">
    <source>
        <dbReference type="ARBA" id="ARBA00022723"/>
    </source>
</evidence>
<dbReference type="SUPFAM" id="SSF57850">
    <property type="entry name" value="RING/U-box"/>
    <property type="match status" value="1"/>
</dbReference>
<feature type="domain" description="RING-type" evidence="6">
    <location>
        <begin position="228"/>
        <end position="280"/>
    </location>
</feature>
<keyword evidence="1" id="KW-0479">Metal-binding</keyword>
<dbReference type="InterPro" id="IPR017907">
    <property type="entry name" value="Znf_RING_CS"/>
</dbReference>
<dbReference type="OrthoDB" id="8062037at2759"/>
<evidence type="ECO:0000259" key="6">
    <source>
        <dbReference type="PROSITE" id="PS50089"/>
    </source>
</evidence>
<feature type="compositionally biased region" description="Polar residues" evidence="5">
    <location>
        <begin position="185"/>
        <end position="202"/>
    </location>
</feature>
<proteinExistence type="predicted"/>
<evidence type="ECO:0000256" key="4">
    <source>
        <dbReference type="PROSITE-ProRule" id="PRU00175"/>
    </source>
</evidence>
<feature type="region of interest" description="Disordered" evidence="5">
    <location>
        <begin position="1"/>
        <end position="66"/>
    </location>
</feature>
<feature type="region of interest" description="Disordered" evidence="5">
    <location>
        <begin position="163"/>
        <end position="226"/>
    </location>
</feature>
<accession>A0A8H2ZLC8</accession>
<name>A0A8H2ZLC8_9HELO</name>
<dbReference type="PROSITE" id="PS00518">
    <property type="entry name" value="ZF_RING_1"/>
    <property type="match status" value="1"/>
</dbReference>
<dbReference type="SMART" id="SM00184">
    <property type="entry name" value="RING"/>
    <property type="match status" value="1"/>
</dbReference>
<dbReference type="AlphaFoldDB" id="A0A8H2ZLC8"/>
<dbReference type="PANTHER" id="PTHR47692">
    <property type="entry name" value="RING/U-BOX SUPERFAMILY PROTEIN"/>
    <property type="match status" value="1"/>
</dbReference>
<dbReference type="InterPro" id="IPR001841">
    <property type="entry name" value="Znf_RING"/>
</dbReference>
<dbReference type="Proteomes" id="UP000624404">
    <property type="component" value="Unassembled WGS sequence"/>
</dbReference>
<evidence type="ECO:0000313" key="8">
    <source>
        <dbReference type="Proteomes" id="UP000624404"/>
    </source>
</evidence>